<evidence type="ECO:0000256" key="6">
    <source>
        <dbReference type="ARBA" id="ARBA00023136"/>
    </source>
</evidence>
<feature type="compositionally biased region" description="Polar residues" evidence="9">
    <location>
        <begin position="311"/>
        <end position="337"/>
    </location>
</feature>
<dbReference type="InterPro" id="IPR000757">
    <property type="entry name" value="Beta-glucanase-like"/>
</dbReference>
<keyword evidence="12" id="KW-1185">Reference proteome</keyword>
<evidence type="ECO:0000256" key="1">
    <source>
        <dbReference type="ARBA" id="ARBA00004606"/>
    </source>
</evidence>
<evidence type="ECO:0000256" key="9">
    <source>
        <dbReference type="SAM" id="MobiDB-lite"/>
    </source>
</evidence>
<feature type="compositionally biased region" description="Low complexity" evidence="9">
    <location>
        <begin position="271"/>
        <end position="290"/>
    </location>
</feature>
<keyword evidence="5" id="KW-1133">Transmembrane helix</keyword>
<accession>A0A1J8QUY2</accession>
<dbReference type="PANTHER" id="PTHR31361">
    <property type="entry name" value="BETA-GLUCAN SYNTHESIS-ASSOCIATED PROTEIN KRE6-RELATED"/>
    <property type="match status" value="1"/>
</dbReference>
<dbReference type="SUPFAM" id="SSF69572">
    <property type="entry name" value="Activating enzymes of the ubiquitin-like proteins"/>
    <property type="match status" value="1"/>
</dbReference>
<evidence type="ECO:0000259" key="10">
    <source>
        <dbReference type="PROSITE" id="PS51762"/>
    </source>
</evidence>
<keyword evidence="6" id="KW-0472">Membrane</keyword>
<gene>
    <name evidence="11" type="ORF">AZE42_00240</name>
</gene>
<feature type="region of interest" description="Disordered" evidence="9">
    <location>
        <begin position="257"/>
        <end position="292"/>
    </location>
</feature>
<organism evidence="11 12">
    <name type="scientific">Rhizopogon vesiculosus</name>
    <dbReference type="NCBI Taxonomy" id="180088"/>
    <lineage>
        <taxon>Eukaryota</taxon>
        <taxon>Fungi</taxon>
        <taxon>Dikarya</taxon>
        <taxon>Basidiomycota</taxon>
        <taxon>Agaricomycotina</taxon>
        <taxon>Agaricomycetes</taxon>
        <taxon>Agaricomycetidae</taxon>
        <taxon>Boletales</taxon>
        <taxon>Suillineae</taxon>
        <taxon>Rhizopogonaceae</taxon>
        <taxon>Rhizopogon</taxon>
    </lineage>
</organism>
<keyword evidence="4" id="KW-0735">Signal-anchor</keyword>
<comment type="caution">
    <text evidence="11">The sequence shown here is derived from an EMBL/GenBank/DDBJ whole genome shotgun (WGS) entry which is preliminary data.</text>
</comment>
<dbReference type="Proteomes" id="UP000183567">
    <property type="component" value="Unassembled WGS sequence"/>
</dbReference>
<evidence type="ECO:0000313" key="11">
    <source>
        <dbReference type="EMBL" id="OJA17201.1"/>
    </source>
</evidence>
<dbReference type="InterPro" id="IPR005629">
    <property type="entry name" value="Skn1/Kre6/Sbg1"/>
</dbReference>
<keyword evidence="7" id="KW-0325">Glycoprotein</keyword>
<protein>
    <recommendedName>
        <fullName evidence="10">GH16 domain-containing protein</fullName>
    </recommendedName>
</protein>
<dbReference type="GO" id="GO:0031505">
    <property type="term" value="P:fungal-type cell wall organization"/>
    <property type="evidence" value="ECO:0007669"/>
    <property type="project" value="TreeGrafter"/>
</dbReference>
<feature type="region of interest" description="Disordered" evidence="9">
    <location>
        <begin position="308"/>
        <end position="345"/>
    </location>
</feature>
<dbReference type="InterPro" id="IPR013320">
    <property type="entry name" value="ConA-like_dom_sf"/>
</dbReference>
<keyword evidence="3" id="KW-0812">Transmembrane</keyword>
<feature type="domain" description="GH16" evidence="10">
    <location>
        <begin position="459"/>
        <end position="821"/>
    </location>
</feature>
<evidence type="ECO:0000256" key="4">
    <source>
        <dbReference type="ARBA" id="ARBA00022968"/>
    </source>
</evidence>
<evidence type="ECO:0000256" key="8">
    <source>
        <dbReference type="ARBA" id="ARBA00023316"/>
    </source>
</evidence>
<evidence type="ECO:0000313" key="12">
    <source>
        <dbReference type="Proteomes" id="UP000183567"/>
    </source>
</evidence>
<dbReference type="InterPro" id="IPR035985">
    <property type="entry name" value="Ubiquitin-activating_enz"/>
</dbReference>
<dbReference type="PANTHER" id="PTHR31361:SF15">
    <property type="entry name" value="GH16 DOMAIN-CONTAINING PROTEIN"/>
    <property type="match status" value="1"/>
</dbReference>
<dbReference type="AlphaFoldDB" id="A0A1J8QUY2"/>
<evidence type="ECO:0000256" key="3">
    <source>
        <dbReference type="ARBA" id="ARBA00022692"/>
    </source>
</evidence>
<dbReference type="PROSITE" id="PS51762">
    <property type="entry name" value="GH16_2"/>
    <property type="match status" value="1"/>
</dbReference>
<evidence type="ECO:0000256" key="2">
    <source>
        <dbReference type="ARBA" id="ARBA00010962"/>
    </source>
</evidence>
<comment type="similarity">
    <text evidence="2">Belongs to the SKN1/KRE6 family.</text>
</comment>
<dbReference type="SUPFAM" id="SSF49899">
    <property type="entry name" value="Concanavalin A-like lectins/glucanases"/>
    <property type="match status" value="1"/>
</dbReference>
<dbReference type="OrthoDB" id="412647at2759"/>
<feature type="compositionally biased region" description="Polar residues" evidence="9">
    <location>
        <begin position="257"/>
        <end position="270"/>
    </location>
</feature>
<dbReference type="Gene3D" id="3.40.50.720">
    <property type="entry name" value="NAD(P)-binding Rossmann-like Domain"/>
    <property type="match status" value="1"/>
</dbReference>
<dbReference type="GO" id="GO:0005789">
    <property type="term" value="C:endoplasmic reticulum membrane"/>
    <property type="evidence" value="ECO:0007669"/>
    <property type="project" value="TreeGrafter"/>
</dbReference>
<sequence length="868" mass="94643">MRHPTLLEPESLDALVMSVDLVCVTDWDREGLIKINEVCRRFGKPLYAGGTFGLLGYIFCDLLKHDCISPDRSAPKEAPRNVKASSVYSPLHTAVRHRWSGLTKRQTKELNPSVVHVILALWEYQSNHEGKLPDDMDAASELEQIANGILTTSDVNRQVLTSVPRDLIDTMCTSAAHEFSPTCAVVGGMLAQDILKALAAREAPIANFFTFDGNTGSGSGYHCGYPEHHLHSFSTLMVLPQQRRPTQSAQEYYAVPQSPQTTPNMQGSYNQSRPPARSGSSGSQMQSGRGAIAQGVASGQIGGAYGPYSYHPSSSQNNAVHNPSRFSSAPSEVSSVTGEKPAGVATTSATVPPYLWDIKDPDLDDALHNPDPVNDAALDSSFTIFSARGWANASALLILVVGLITLFAGYPIIHYFTTLAVATPGYNLGGINASGQIPVLPGMPSLRDADTPSDAYYRTGSDGNTYQLVFSDEFNTDDRTFWPGDDAFWEAENLYYWATGDLEWYDPQAITTQDGSLVITITERPINNLNFMSGMVTTWNKLCFTTGYIEVNVSMPGTPKGPGFWPGAWTMGNLGRAGYGATTEGTWPFSYSSCDVGILPNQTQNGVPAAATTGGLQGAPLSYQPGQRLSSCTCTGGDHPGPNDQTGRGVPEIDIFETQVDVNTFQGQVSQSMQVAPYNYQYTFDSSSPATTLQNTQTAFNSYTGGFYQQALSAVTYINSENYNGQGFAQYGYEWWSNPSNRPEGYIQWYSEGQETWKVTSASIGADATVDISARLIPEEPMYIILNLGLAPSFQEQDFMHMTFPSEMYVDYVRVYQREGIQNGVTCDPPNRPTADYIQNHLNAYSNPNLTTWSQAGYTFPSNTYTGC</sequence>
<evidence type="ECO:0000256" key="5">
    <source>
        <dbReference type="ARBA" id="ARBA00022989"/>
    </source>
</evidence>
<name>A0A1J8QUY2_9AGAM</name>
<dbReference type="STRING" id="180088.A0A1J8QUY2"/>
<dbReference type="FunFam" id="2.60.120.200:FF:000135">
    <property type="entry name" value="Related to KRE6-glucan synthase subunit"/>
    <property type="match status" value="1"/>
</dbReference>
<dbReference type="GO" id="GO:0005886">
    <property type="term" value="C:plasma membrane"/>
    <property type="evidence" value="ECO:0007669"/>
    <property type="project" value="TreeGrafter"/>
</dbReference>
<dbReference type="GO" id="GO:0006078">
    <property type="term" value="P:(1-&gt;6)-beta-D-glucan biosynthetic process"/>
    <property type="evidence" value="ECO:0007669"/>
    <property type="project" value="TreeGrafter"/>
</dbReference>
<comment type="subcellular location">
    <subcellularLocation>
        <location evidence="1">Membrane</location>
        <topology evidence="1">Single-pass type II membrane protein</topology>
    </subcellularLocation>
</comment>
<reference evidence="11 12" key="1">
    <citation type="submission" date="2016-03" db="EMBL/GenBank/DDBJ databases">
        <title>Comparative genomics of the ectomycorrhizal sister species Rhizopogon vinicolor and Rhizopogon vesiculosus (Basidiomycota: Boletales) reveals a divergence of the mating type B locus.</title>
        <authorList>
            <person name="Mujic A.B."/>
            <person name="Kuo A."/>
            <person name="Tritt A."/>
            <person name="Lipzen A."/>
            <person name="Chen C."/>
            <person name="Johnson J."/>
            <person name="Sharma A."/>
            <person name="Barry K."/>
            <person name="Grigoriev I.V."/>
            <person name="Spatafora J.W."/>
        </authorList>
    </citation>
    <scope>NUCLEOTIDE SEQUENCE [LARGE SCALE GENOMIC DNA]</scope>
    <source>
        <strain evidence="11 12">AM-OR11-056</strain>
    </source>
</reference>
<keyword evidence="8" id="KW-0961">Cell wall biogenesis/degradation</keyword>
<proteinExistence type="inferred from homology"/>
<dbReference type="Pfam" id="PF00899">
    <property type="entry name" value="ThiF"/>
    <property type="match status" value="1"/>
</dbReference>
<dbReference type="GO" id="GO:0015926">
    <property type="term" value="F:glucosidase activity"/>
    <property type="evidence" value="ECO:0007669"/>
    <property type="project" value="TreeGrafter"/>
</dbReference>
<dbReference type="InterPro" id="IPR000594">
    <property type="entry name" value="ThiF_NAD_FAD-bd"/>
</dbReference>
<dbReference type="EMBL" id="LVVM01002157">
    <property type="protein sequence ID" value="OJA17201.1"/>
    <property type="molecule type" value="Genomic_DNA"/>
</dbReference>
<dbReference type="GO" id="GO:0008641">
    <property type="term" value="F:ubiquitin-like modifier activating enzyme activity"/>
    <property type="evidence" value="ECO:0007669"/>
    <property type="project" value="InterPro"/>
</dbReference>
<evidence type="ECO:0000256" key="7">
    <source>
        <dbReference type="ARBA" id="ARBA00023180"/>
    </source>
</evidence>
<dbReference type="Gene3D" id="2.60.120.200">
    <property type="match status" value="1"/>
</dbReference>
<dbReference type="Pfam" id="PF03935">
    <property type="entry name" value="SKN1_KRE6_Sbg1"/>
    <property type="match status" value="1"/>
</dbReference>